<evidence type="ECO:0000256" key="3">
    <source>
        <dbReference type="ARBA" id="ARBA00023274"/>
    </source>
</evidence>
<dbReference type="Gene3D" id="3.30.70.330">
    <property type="match status" value="1"/>
</dbReference>
<dbReference type="Proteomes" id="UP000386466">
    <property type="component" value="Unassembled WGS sequence"/>
</dbReference>
<dbReference type="InterPro" id="IPR012678">
    <property type="entry name" value="Ribosomal_uL23/eL15/eS24_sf"/>
</dbReference>
<dbReference type="Pfam" id="PF00276">
    <property type="entry name" value="Ribosomal_L23"/>
    <property type="match status" value="1"/>
</dbReference>
<dbReference type="PANTHER" id="PTHR11620">
    <property type="entry name" value="60S RIBOSOMAL PROTEIN L23A"/>
    <property type="match status" value="1"/>
</dbReference>
<evidence type="ECO:0000313" key="5">
    <source>
        <dbReference type="Proteomes" id="UP000386466"/>
    </source>
</evidence>
<gene>
    <name evidence="4" type="ORF">LYPA_23C004874</name>
</gene>
<proteinExistence type="inferred from homology"/>
<dbReference type="GO" id="GO:0044391">
    <property type="term" value="C:ribosomal subunit"/>
    <property type="evidence" value="ECO:0007669"/>
    <property type="project" value="UniProtKB-ARBA"/>
</dbReference>
<evidence type="ECO:0000256" key="1">
    <source>
        <dbReference type="ARBA" id="ARBA00006700"/>
    </source>
</evidence>
<dbReference type="SUPFAM" id="SSF54189">
    <property type="entry name" value="Ribosomal proteins S24e, L23 and L15e"/>
    <property type="match status" value="1"/>
</dbReference>
<name>A0A485NBD2_LYNPA</name>
<dbReference type="AlphaFoldDB" id="A0A485NBD2"/>
<evidence type="ECO:0000256" key="2">
    <source>
        <dbReference type="ARBA" id="ARBA00022980"/>
    </source>
</evidence>
<accession>A0A485NBD2</accession>
<dbReference type="InterPro" id="IPR013025">
    <property type="entry name" value="Ribosomal_uL23-like"/>
</dbReference>
<protein>
    <submittedName>
        <fullName evidence="4">Ribosomal protein l23a-like</fullName>
    </submittedName>
</protein>
<dbReference type="GO" id="GO:0006412">
    <property type="term" value="P:translation"/>
    <property type="evidence" value="ECO:0007669"/>
    <property type="project" value="InterPro"/>
</dbReference>
<dbReference type="GO" id="GO:0003735">
    <property type="term" value="F:structural constituent of ribosome"/>
    <property type="evidence" value="ECO:0007669"/>
    <property type="project" value="InterPro"/>
</dbReference>
<keyword evidence="2 4" id="KW-0689">Ribosomal protein</keyword>
<keyword evidence="5" id="KW-1185">Reference proteome</keyword>
<organism evidence="4 5">
    <name type="scientific">Lynx pardinus</name>
    <name type="common">Iberian lynx</name>
    <name type="synonym">Felis pardina</name>
    <dbReference type="NCBI Taxonomy" id="191816"/>
    <lineage>
        <taxon>Eukaryota</taxon>
        <taxon>Metazoa</taxon>
        <taxon>Chordata</taxon>
        <taxon>Craniata</taxon>
        <taxon>Vertebrata</taxon>
        <taxon>Euteleostomi</taxon>
        <taxon>Mammalia</taxon>
        <taxon>Eutheria</taxon>
        <taxon>Laurasiatheria</taxon>
        <taxon>Carnivora</taxon>
        <taxon>Feliformia</taxon>
        <taxon>Felidae</taxon>
        <taxon>Felinae</taxon>
        <taxon>Lynx</taxon>
    </lineage>
</organism>
<dbReference type="EMBL" id="CAAGRJ010014864">
    <property type="protein sequence ID" value="VFV30845.1"/>
    <property type="molecule type" value="Genomic_DNA"/>
</dbReference>
<dbReference type="InterPro" id="IPR012677">
    <property type="entry name" value="Nucleotide-bd_a/b_plait_sf"/>
</dbReference>
<keyword evidence="3" id="KW-0687">Ribonucleoprotein</keyword>
<comment type="similarity">
    <text evidence="1">Belongs to the universal ribosomal protein uL23 family.</text>
</comment>
<evidence type="ECO:0000313" key="4">
    <source>
        <dbReference type="EMBL" id="VFV30845.1"/>
    </source>
</evidence>
<reference evidence="4 5" key="1">
    <citation type="submission" date="2019-01" db="EMBL/GenBank/DDBJ databases">
        <authorList>
            <person name="Alioto T."/>
            <person name="Alioto T."/>
        </authorList>
    </citation>
    <scope>NUCLEOTIDE SEQUENCE [LARGE SCALE GENOMIC DNA]</scope>
</reference>
<sequence>MPLKVAQISLEECPQKTQAGPLCIIKFSLTTQSAMKSIEDNTLVFTVDVKANKYQIKDTVKKPYYLDVAKVNTQIRPDGKKKAYV</sequence>